<evidence type="ECO:0000256" key="2">
    <source>
        <dbReference type="ARBA" id="ARBA00022737"/>
    </source>
</evidence>
<dbReference type="OrthoDB" id="9801697at2"/>
<dbReference type="AlphaFoldDB" id="A0A0T5X7F3"/>
<dbReference type="Gene3D" id="2.160.10.10">
    <property type="entry name" value="Hexapeptide repeat proteins"/>
    <property type="match status" value="1"/>
</dbReference>
<keyword evidence="4" id="KW-1185">Reference proteome</keyword>
<evidence type="ECO:0000313" key="3">
    <source>
        <dbReference type="EMBL" id="KRT34375.1"/>
    </source>
</evidence>
<dbReference type="eggNOG" id="COG0110">
    <property type="taxonomic scope" value="Bacteria"/>
</dbReference>
<reference evidence="4" key="1">
    <citation type="submission" date="2012-09" db="EMBL/GenBank/DDBJ databases">
        <authorList>
            <person name="Weinstock G."/>
            <person name="Sodergren E."/>
            <person name="Clifton S."/>
            <person name="Fulton L."/>
            <person name="Fulton B."/>
            <person name="Courtney L."/>
            <person name="Fronick C."/>
            <person name="Harrison M."/>
            <person name="Strong C."/>
            <person name="Farmer C."/>
            <person name="Delehaunty K."/>
            <person name="Markovic C."/>
            <person name="Hall O."/>
            <person name="Minx P."/>
            <person name="Tomlinson C."/>
            <person name="Mitreva M."/>
            <person name="Nelson J."/>
            <person name="Hou S."/>
            <person name="Wollam A."/>
            <person name="Pepin K.H."/>
            <person name="Johnson M."/>
            <person name="Bhonagiri V."/>
            <person name="Nash W.E."/>
            <person name="Suruliraj S."/>
            <person name="Warren W."/>
            <person name="Chinwalla A."/>
            <person name="Mardis E.R."/>
            <person name="Wilson R.K."/>
        </authorList>
    </citation>
    <scope>NUCLEOTIDE SEQUENCE [LARGE SCALE GENOMIC DNA]</scope>
    <source>
        <strain evidence="4">OS1</strain>
    </source>
</reference>
<gene>
    <name evidence="3" type="ORF">HMPREF1705_04028</name>
</gene>
<dbReference type="CDD" id="cd03358">
    <property type="entry name" value="LbH_WxcM_N_like"/>
    <property type="match status" value="1"/>
</dbReference>
<dbReference type="PROSITE" id="PS00101">
    <property type="entry name" value="HEXAPEP_TRANSFERASES"/>
    <property type="match status" value="1"/>
</dbReference>
<name>A0A0T5X7F3_9BACT</name>
<dbReference type="Proteomes" id="UP000005273">
    <property type="component" value="Unassembled WGS sequence"/>
</dbReference>
<dbReference type="InterPro" id="IPR018357">
    <property type="entry name" value="Hexapep_transf_CS"/>
</dbReference>
<dbReference type="GO" id="GO:0016740">
    <property type="term" value="F:transferase activity"/>
    <property type="evidence" value="ECO:0007669"/>
    <property type="project" value="UniProtKB-KW"/>
</dbReference>
<protein>
    <submittedName>
        <fullName evidence="3">Bacterial transferase hexapeptide repeat protein</fullName>
    </submittedName>
</protein>
<dbReference type="SUPFAM" id="SSF51161">
    <property type="entry name" value="Trimeric LpxA-like enzymes"/>
    <property type="match status" value="1"/>
</dbReference>
<dbReference type="InterPro" id="IPR050179">
    <property type="entry name" value="Trans_hexapeptide_repeat"/>
</dbReference>
<dbReference type="EMBL" id="ACJX03000001">
    <property type="protein sequence ID" value="KRT34375.1"/>
    <property type="molecule type" value="Genomic_DNA"/>
</dbReference>
<accession>A0A0T5X7F3</accession>
<dbReference type="RefSeq" id="WP_009202462.1">
    <property type="nucleotide sequence ID" value="NZ_ACJX03000001.1"/>
</dbReference>
<dbReference type="PANTHER" id="PTHR43300">
    <property type="entry name" value="ACETYLTRANSFERASE"/>
    <property type="match status" value="1"/>
</dbReference>
<dbReference type="STRING" id="592015.HMPREF1705_04028"/>
<organism evidence="3 4">
    <name type="scientific">Acetomicrobium hydrogeniformans ATCC BAA-1850</name>
    <dbReference type="NCBI Taxonomy" id="592015"/>
    <lineage>
        <taxon>Bacteria</taxon>
        <taxon>Thermotogati</taxon>
        <taxon>Synergistota</taxon>
        <taxon>Synergistia</taxon>
        <taxon>Synergistales</taxon>
        <taxon>Acetomicrobiaceae</taxon>
        <taxon>Acetomicrobium</taxon>
    </lineage>
</organism>
<comment type="caution">
    <text evidence="3">The sequence shown here is derived from an EMBL/GenBank/DDBJ whole genome shotgun (WGS) entry which is preliminary data.</text>
</comment>
<dbReference type="InterPro" id="IPR001451">
    <property type="entry name" value="Hexapep"/>
</dbReference>
<dbReference type="PANTHER" id="PTHR43300:SF4">
    <property type="entry name" value="ACYL-[ACYL-CARRIER-PROTEIN]--UDP-N-ACETYLGLUCOSAMINE O-ACYLTRANSFERASE"/>
    <property type="match status" value="1"/>
</dbReference>
<proteinExistence type="predicted"/>
<dbReference type="Pfam" id="PF00132">
    <property type="entry name" value="Hexapep"/>
    <property type="match status" value="2"/>
</dbReference>
<dbReference type="InterPro" id="IPR011004">
    <property type="entry name" value="Trimer_LpxA-like_sf"/>
</dbReference>
<evidence type="ECO:0000256" key="1">
    <source>
        <dbReference type="ARBA" id="ARBA00022679"/>
    </source>
</evidence>
<keyword evidence="2" id="KW-0677">Repeat</keyword>
<evidence type="ECO:0000313" key="4">
    <source>
        <dbReference type="Proteomes" id="UP000005273"/>
    </source>
</evidence>
<sequence length="193" mass="21080">MSDYFVHESSYVDDGARIGEGTKIWHFCHISGDCEIGSHCSIGQNVYVAKNVKIGSHVKIQNNVSVYEGVILEDYVFCGPSMVFTNVRTPRCAYPRNTSEDYVKTLVKRNASIGANATIVCGVTIGEWAFVAAGAVVTKDVPPYALVAGVPARIIGWACECGVPLRFADAHALCPECLKEYRKENEACIVRIK</sequence>
<keyword evidence="1 3" id="KW-0808">Transferase</keyword>